<dbReference type="Proteomes" id="UP000032515">
    <property type="component" value="Unassembled WGS sequence"/>
</dbReference>
<dbReference type="PATRIC" id="fig|1076.23.peg.4845"/>
<sequence length="515" mass="55003">MAISQQDVFAFLSSPAAHGGQPAQQIDTHGAAVFLAGDRALKVKRAVKFAFLDYSTLGRRKAACEQELIVNRRFAPQIYRRLVAITRAPDGALRIGGDGEVVEWAIEMARFDEQRTVDHLAAAGPLDGALVAKIADVIAASHAAAPQAPAAPWTQSIPDLIGANTKAFDAADGFDAAQTATLDRLSRAAYDRIRPMLERRGQNGFVRHCHGDLHLANIVQIGHEPVLFDAIEFDPKIASVDVLYDLAFPLMDLIHYQRCDAAAILLNRYLAGSASANLDALAALPLLMSMRAAIRANVMLSRPARDAKARQAIRRDADRYFALALQLIAPPPPRLIAVGGLSGTGKSVLARALAGSVAPLPGAVLLRSDVIRKQHFGVAETERLPVDAYQPQVTADIYRALAATAQRVLAQGHSVIVDAVFAQAAERTAIAGVAAAMQVPFAGLFLVADLATRIARVDARTADASDATADIVRRQQDYDPGPIDWTRIDAGGTPQQTLQAAIAALDIDPDQDCNT</sequence>
<organism evidence="1 2">
    <name type="scientific">Rhodopseudomonas palustris</name>
    <dbReference type="NCBI Taxonomy" id="1076"/>
    <lineage>
        <taxon>Bacteria</taxon>
        <taxon>Pseudomonadati</taxon>
        <taxon>Pseudomonadota</taxon>
        <taxon>Alphaproteobacteria</taxon>
        <taxon>Hyphomicrobiales</taxon>
        <taxon>Nitrobacteraceae</taxon>
        <taxon>Rhodopseudomonas</taxon>
    </lineage>
</organism>
<reference evidence="1 2" key="1">
    <citation type="submission" date="2014-11" db="EMBL/GenBank/DDBJ databases">
        <title>Genomics and ecophysiology of heterotrophic nitrogen fixing bacteria isolated from estuarine surface water.</title>
        <authorList>
            <person name="Bentzon-Tilia M."/>
            <person name="Severin I."/>
            <person name="Hansen L.H."/>
            <person name="Riemann L."/>
        </authorList>
    </citation>
    <scope>NUCLEOTIDE SEQUENCE [LARGE SCALE GENOMIC DNA]</scope>
    <source>
        <strain evidence="1 2">BAL398</strain>
    </source>
</reference>
<accession>A0A0D7EEX9</accession>
<dbReference type="EMBL" id="JXXE01000445">
    <property type="protein sequence ID" value="KIZ39283.1"/>
    <property type="molecule type" value="Genomic_DNA"/>
</dbReference>
<gene>
    <name evidence="1" type="ORF">OO17_20845</name>
</gene>
<dbReference type="SUPFAM" id="SSF52540">
    <property type="entry name" value="P-loop containing nucleoside triphosphate hydrolases"/>
    <property type="match status" value="1"/>
</dbReference>
<dbReference type="PANTHER" id="PTHR43883:SF1">
    <property type="entry name" value="GLUCONOKINASE"/>
    <property type="match status" value="1"/>
</dbReference>
<name>A0A0D7EEX9_RHOPL</name>
<dbReference type="AlphaFoldDB" id="A0A0D7EEX9"/>
<proteinExistence type="predicted"/>
<dbReference type="InterPro" id="IPR052732">
    <property type="entry name" value="Cell-binding_unc_protein"/>
</dbReference>
<dbReference type="Gene3D" id="3.40.50.300">
    <property type="entry name" value="P-loop containing nucleotide triphosphate hydrolases"/>
    <property type="match status" value="1"/>
</dbReference>
<protein>
    <submittedName>
        <fullName evidence="1">DNA-binding protein</fullName>
    </submittedName>
</protein>
<dbReference type="SUPFAM" id="SSF56112">
    <property type="entry name" value="Protein kinase-like (PK-like)"/>
    <property type="match status" value="1"/>
</dbReference>
<comment type="caution">
    <text evidence="1">The sequence shown here is derived from an EMBL/GenBank/DDBJ whole genome shotgun (WGS) entry which is preliminary data.</text>
</comment>
<dbReference type="Pfam" id="PF13671">
    <property type="entry name" value="AAA_33"/>
    <property type="match status" value="1"/>
</dbReference>
<keyword evidence="1" id="KW-0238">DNA-binding</keyword>
<dbReference type="InterPro" id="IPR027417">
    <property type="entry name" value="P-loop_NTPase"/>
</dbReference>
<evidence type="ECO:0000313" key="2">
    <source>
        <dbReference type="Proteomes" id="UP000032515"/>
    </source>
</evidence>
<dbReference type="GO" id="GO:0003677">
    <property type="term" value="F:DNA binding"/>
    <property type="evidence" value="ECO:0007669"/>
    <property type="project" value="UniProtKB-KW"/>
</dbReference>
<dbReference type="PANTHER" id="PTHR43883">
    <property type="entry name" value="SLR0207 PROTEIN"/>
    <property type="match status" value="1"/>
</dbReference>
<dbReference type="InterPro" id="IPR011009">
    <property type="entry name" value="Kinase-like_dom_sf"/>
</dbReference>
<evidence type="ECO:0000313" key="1">
    <source>
        <dbReference type="EMBL" id="KIZ39283.1"/>
    </source>
</evidence>